<dbReference type="AlphaFoldDB" id="A0A510V4F0"/>
<dbReference type="GO" id="GO:0005524">
    <property type="term" value="F:ATP binding"/>
    <property type="evidence" value="ECO:0007669"/>
    <property type="project" value="UniProtKB-KW"/>
</dbReference>
<evidence type="ECO:0000313" key="5">
    <source>
        <dbReference type="EMBL" id="GEK21748.1"/>
    </source>
</evidence>
<dbReference type="PRINTS" id="PR00038">
    <property type="entry name" value="HTHLUXR"/>
</dbReference>
<dbReference type="SUPFAM" id="SSF52540">
    <property type="entry name" value="P-loop containing nucleoside triphosphate hydrolases"/>
    <property type="match status" value="1"/>
</dbReference>
<dbReference type="Pfam" id="PF13191">
    <property type="entry name" value="AAA_16"/>
    <property type="match status" value="1"/>
</dbReference>
<dbReference type="PROSITE" id="PS00622">
    <property type="entry name" value="HTH_LUXR_1"/>
    <property type="match status" value="1"/>
</dbReference>
<evidence type="ECO:0000256" key="1">
    <source>
        <dbReference type="ARBA" id="ARBA00022741"/>
    </source>
</evidence>
<dbReference type="GO" id="GO:0004016">
    <property type="term" value="F:adenylate cyclase activity"/>
    <property type="evidence" value="ECO:0007669"/>
    <property type="project" value="TreeGrafter"/>
</dbReference>
<proteinExistence type="predicted"/>
<reference evidence="5 6" key="1">
    <citation type="submission" date="2019-07" db="EMBL/GenBank/DDBJ databases">
        <title>Whole genome shotgun sequence of Cellulomonas xylanilytica NBRC 101102.</title>
        <authorList>
            <person name="Hosoyama A."/>
            <person name="Uohara A."/>
            <person name="Ohji S."/>
            <person name="Ichikawa N."/>
        </authorList>
    </citation>
    <scope>NUCLEOTIDE SEQUENCE [LARGE SCALE GENOMIC DNA]</scope>
    <source>
        <strain evidence="5 6">NBRC 101102</strain>
    </source>
</reference>
<dbReference type="GO" id="GO:0005737">
    <property type="term" value="C:cytoplasm"/>
    <property type="evidence" value="ECO:0007669"/>
    <property type="project" value="TreeGrafter"/>
</dbReference>
<dbReference type="OrthoDB" id="483at2"/>
<sequence>MVELRGTARRPGSPLPAPAPRAAPGIVGRDAELHRVEVFAEDAGRGARGRSLVLVGEAGIGKTTLWDHGVARSRAAGARVLVARPSEEDRDNPAQGLHDLFDRLPAAADLAIDLPVVERSRWLLDQLRTLAAHGPVVIAVDDLPSLDDITRSALRFALRRLGEEPVALLATARTWSPAELAVSAHGLHGDVERLDLAGLERLSLRRIVSAAVPTLSLPELAQVGDLAHGNPFFALELARAHRLGTGVPPDDSPLAVLGRRVGRLPADTLSLVRLLALAGPSPLRVLAAAAGLGSVDDAVRPGLDADVVTLEDDFGLRFTHPLISTAVLAGMHALDRRALHAALARTVEDPDARAVHLARAVDGTDADAADEIEAAARRLARRGAPRLAADLLGDSARLTPPADVGASVRRTLARMMQSATAGDLPTALRLADGMLEQLDPGALRASVVTGRVVLDFTDAETVLRRALAEVPDDGSVAHASLRGRVLGLLGWLLGVHLGRLDEGLACARAALDSGRALGDAVLVAQAASAVSTTSLLLGRRADGLIQEAVERGTEVVQSQLALWPQVLQGRQQLWDGHLGRARTNLETMHRSALSNGAEFQRPYRLCDLAQVAISAGDLDLAAQHVEDGTEAARDCADDRALAWLAYPAGLLAGLRGDADAARTHADRLDAWAARVGERPRLAMAGHVRGVAAAAGRDWSGALDELLGALSVLDALGYAHPGAVPVLPQAVHMACLAGAVGRVEDLQHRLQQQSAGLGSPWADAQVLAATGQLMLLRDHPEAIDTLARAHDRLAALGYGIDAARTGAFVLAAALRGGRRQSVRELGEQCLATLVGAGVRGWDVQVRESLDRVRGATDDDLTPTESAIAGLVADGLRNREIAVRMFVSESTVEAHLTRTYRKLGLRNRAELSRRVERSGVSSGVSPL</sequence>
<dbReference type="InterPro" id="IPR041664">
    <property type="entry name" value="AAA_16"/>
</dbReference>
<dbReference type="Gene3D" id="1.25.40.10">
    <property type="entry name" value="Tetratricopeptide repeat domain"/>
    <property type="match status" value="1"/>
</dbReference>
<feature type="domain" description="HTH luxR-type" evidence="4">
    <location>
        <begin position="852"/>
        <end position="917"/>
    </location>
</feature>
<feature type="region of interest" description="Disordered" evidence="3">
    <location>
        <begin position="1"/>
        <end position="24"/>
    </location>
</feature>
<dbReference type="InterPro" id="IPR027417">
    <property type="entry name" value="P-loop_NTPase"/>
</dbReference>
<evidence type="ECO:0000259" key="4">
    <source>
        <dbReference type="PROSITE" id="PS50043"/>
    </source>
</evidence>
<dbReference type="EMBL" id="BJUB01000006">
    <property type="protein sequence ID" value="GEK21748.1"/>
    <property type="molecule type" value="Genomic_DNA"/>
</dbReference>
<dbReference type="GO" id="GO:0003677">
    <property type="term" value="F:DNA binding"/>
    <property type="evidence" value="ECO:0007669"/>
    <property type="project" value="InterPro"/>
</dbReference>
<dbReference type="Gene3D" id="1.10.10.10">
    <property type="entry name" value="Winged helix-like DNA-binding domain superfamily/Winged helix DNA-binding domain"/>
    <property type="match status" value="1"/>
</dbReference>
<dbReference type="Gene3D" id="3.40.50.300">
    <property type="entry name" value="P-loop containing nucleotide triphosphate hydrolases"/>
    <property type="match status" value="1"/>
</dbReference>
<organism evidence="5 6">
    <name type="scientific">Cellulomonas xylanilytica</name>
    <dbReference type="NCBI Taxonomy" id="233583"/>
    <lineage>
        <taxon>Bacteria</taxon>
        <taxon>Bacillati</taxon>
        <taxon>Actinomycetota</taxon>
        <taxon>Actinomycetes</taxon>
        <taxon>Micrococcales</taxon>
        <taxon>Cellulomonadaceae</taxon>
        <taxon>Cellulomonas</taxon>
    </lineage>
</organism>
<evidence type="ECO:0000256" key="2">
    <source>
        <dbReference type="ARBA" id="ARBA00022840"/>
    </source>
</evidence>
<dbReference type="PROSITE" id="PS50043">
    <property type="entry name" value="HTH_LUXR_2"/>
    <property type="match status" value="1"/>
</dbReference>
<keyword evidence="2" id="KW-0067">ATP-binding</keyword>
<keyword evidence="6" id="KW-1185">Reference proteome</keyword>
<dbReference type="SUPFAM" id="SSF46894">
    <property type="entry name" value="C-terminal effector domain of the bipartite response regulators"/>
    <property type="match status" value="1"/>
</dbReference>
<dbReference type="PANTHER" id="PTHR16305">
    <property type="entry name" value="TESTICULAR SOLUBLE ADENYLYL CYCLASE"/>
    <property type="match status" value="1"/>
</dbReference>
<comment type="caution">
    <text evidence="5">The sequence shown here is derived from an EMBL/GenBank/DDBJ whole genome shotgun (WGS) entry which is preliminary data.</text>
</comment>
<dbReference type="Pfam" id="PF00196">
    <property type="entry name" value="GerE"/>
    <property type="match status" value="1"/>
</dbReference>
<dbReference type="InterPro" id="IPR036388">
    <property type="entry name" value="WH-like_DNA-bd_sf"/>
</dbReference>
<dbReference type="InterPro" id="IPR000792">
    <property type="entry name" value="Tscrpt_reg_LuxR_C"/>
</dbReference>
<dbReference type="CDD" id="cd06170">
    <property type="entry name" value="LuxR_C_like"/>
    <property type="match status" value="1"/>
</dbReference>
<dbReference type="InterPro" id="IPR011990">
    <property type="entry name" value="TPR-like_helical_dom_sf"/>
</dbReference>
<dbReference type="PANTHER" id="PTHR16305:SF35">
    <property type="entry name" value="TRANSCRIPTIONAL ACTIVATOR DOMAIN"/>
    <property type="match status" value="1"/>
</dbReference>
<dbReference type="GO" id="GO:0006355">
    <property type="term" value="P:regulation of DNA-templated transcription"/>
    <property type="evidence" value="ECO:0007669"/>
    <property type="project" value="InterPro"/>
</dbReference>
<protein>
    <submittedName>
        <fullName evidence="5">Transcriptional regulator</fullName>
    </submittedName>
</protein>
<name>A0A510V4F0_9CELL</name>
<evidence type="ECO:0000313" key="6">
    <source>
        <dbReference type="Proteomes" id="UP000321118"/>
    </source>
</evidence>
<evidence type="ECO:0000256" key="3">
    <source>
        <dbReference type="SAM" id="MobiDB-lite"/>
    </source>
</evidence>
<dbReference type="Proteomes" id="UP000321118">
    <property type="component" value="Unassembled WGS sequence"/>
</dbReference>
<dbReference type="RefSeq" id="WP_146927527.1">
    <property type="nucleotide sequence ID" value="NZ_BJUB01000006.1"/>
</dbReference>
<dbReference type="InterPro" id="IPR016032">
    <property type="entry name" value="Sig_transdc_resp-reg_C-effctor"/>
</dbReference>
<gene>
    <name evidence="5" type="ORF">CXY01_22680</name>
</gene>
<dbReference type="SMART" id="SM00421">
    <property type="entry name" value="HTH_LUXR"/>
    <property type="match status" value="1"/>
</dbReference>
<accession>A0A510V4F0</accession>
<keyword evidence="1" id="KW-0547">Nucleotide-binding</keyword>